<dbReference type="RefSeq" id="WP_131159564.1">
    <property type="nucleotide sequence ID" value="NZ_BDMD01000007.1"/>
</dbReference>
<dbReference type="PROSITE" id="PS00028">
    <property type="entry name" value="ZINC_FINGER_C2H2_1"/>
    <property type="match status" value="1"/>
</dbReference>
<proteinExistence type="predicted"/>
<evidence type="ECO:0000313" key="3">
    <source>
        <dbReference type="Proteomes" id="UP000291213"/>
    </source>
</evidence>
<organism evidence="2 3">
    <name type="scientific">Aeropyrum pernix</name>
    <dbReference type="NCBI Taxonomy" id="56636"/>
    <lineage>
        <taxon>Archaea</taxon>
        <taxon>Thermoproteota</taxon>
        <taxon>Thermoprotei</taxon>
        <taxon>Desulfurococcales</taxon>
        <taxon>Desulfurococcaceae</taxon>
        <taxon>Aeropyrum</taxon>
    </lineage>
</organism>
<accession>A0A401H7X5</accession>
<evidence type="ECO:0000313" key="2">
    <source>
        <dbReference type="EMBL" id="GBF08493.1"/>
    </source>
</evidence>
<dbReference type="AlphaFoldDB" id="A0A401H7X5"/>
<dbReference type="EMBL" id="BDMD01000007">
    <property type="protein sequence ID" value="GBF08493.1"/>
    <property type="molecule type" value="Genomic_DNA"/>
</dbReference>
<dbReference type="Proteomes" id="UP000291213">
    <property type="component" value="Unassembled WGS sequence"/>
</dbReference>
<dbReference type="OrthoDB" id="374816at2157"/>
<name>A0A401H7X5_AERPX</name>
<feature type="domain" description="C2H2-type" evidence="1">
    <location>
        <begin position="36"/>
        <end position="57"/>
    </location>
</feature>
<protein>
    <recommendedName>
        <fullName evidence="1">C2H2-type domain-containing protein</fullName>
    </recommendedName>
</protein>
<reference evidence="2 3" key="1">
    <citation type="submission" date="2017-02" db="EMBL/GenBank/DDBJ databases">
        <title>isolation and characterization of a novel temperate virus Aeropyrum globular virus 1 infecting hyperthermophilic archaeon Aeropyrum.</title>
        <authorList>
            <person name="Yumiya M."/>
            <person name="Yoshida T."/>
            <person name="Sako Y."/>
        </authorList>
    </citation>
    <scope>NUCLEOTIDE SEQUENCE [LARGE SCALE GENOMIC DNA]</scope>
    <source>
        <strain evidence="2 3">YK1-12-2013</strain>
    </source>
</reference>
<comment type="caution">
    <text evidence="2">The sequence shown here is derived from an EMBL/GenBank/DDBJ whole genome shotgun (WGS) entry which is preliminary data.</text>
</comment>
<evidence type="ECO:0000259" key="1">
    <source>
        <dbReference type="PROSITE" id="PS00028"/>
    </source>
</evidence>
<dbReference type="InterPro" id="IPR013087">
    <property type="entry name" value="Znf_C2H2_type"/>
</dbReference>
<gene>
    <name evidence="2" type="ORF">apy_02180</name>
</gene>
<sequence length="66" mass="7509">MAGSKVQRIGDKEDYKMLVTEGSVFRVAIIDGMLKCPLCEAIFSTPRDLEYHLAAYHVYTLSRKNK</sequence>